<dbReference type="InterPro" id="IPR000675">
    <property type="entry name" value="Cutinase/axe"/>
</dbReference>
<sequence>MLSFLTFAGLVALVGALPTGDVEACEAPKPCASYTLINTRGTAEPQGESLGFTAINANVTAERPGGKIYNVVYPADLDQVSTAATEDASCYPLPRQRGQSANQFLQNLQIINQIHSTLATNADECFILEGYSQGATATIDAMFNITDAAFAAVKGVFLIGDPVHKAGLACNVDISGGDSTFDVNGVYVAAGLKTGIPDAWVPKTLDVCNYGDGICDIKHGDGITEQHLAYIMDEGAHKLGIDFILKQL</sequence>
<reference evidence="4 5" key="1">
    <citation type="submission" date="2016-03" db="EMBL/GenBank/DDBJ databases">
        <title>Fine-scale spatial genetic structure of a fungal parasite of coffee scale insects.</title>
        <authorList>
            <person name="Jackson D."/>
            <person name="Zemenick K.A."/>
            <person name="Malloure B."/>
            <person name="Quandt C.A."/>
            <person name="James T.Y."/>
        </authorList>
    </citation>
    <scope>NUCLEOTIDE SEQUENCE [LARGE SCALE GENOMIC DNA]</scope>
    <source>
        <strain evidence="4 5">UM487</strain>
    </source>
</reference>
<keyword evidence="2" id="KW-1015">Disulfide bond</keyword>
<dbReference type="Pfam" id="PF01083">
    <property type="entry name" value="Cutinase"/>
    <property type="match status" value="1"/>
</dbReference>
<keyword evidence="3" id="KW-0732">Signal</keyword>
<keyword evidence="1" id="KW-0378">Hydrolase</keyword>
<gene>
    <name evidence="4" type="ORF">LLEC1_00817</name>
</gene>
<organism evidence="4 5">
    <name type="scientific">Cordyceps confragosa</name>
    <name type="common">Lecanicillium lecanii</name>
    <dbReference type="NCBI Taxonomy" id="2714763"/>
    <lineage>
        <taxon>Eukaryota</taxon>
        <taxon>Fungi</taxon>
        <taxon>Dikarya</taxon>
        <taxon>Ascomycota</taxon>
        <taxon>Pezizomycotina</taxon>
        <taxon>Sordariomycetes</taxon>
        <taxon>Hypocreomycetidae</taxon>
        <taxon>Hypocreales</taxon>
        <taxon>Cordycipitaceae</taxon>
        <taxon>Akanthomyces</taxon>
    </lineage>
</organism>
<evidence type="ECO:0008006" key="6">
    <source>
        <dbReference type="Google" id="ProtNLM"/>
    </source>
</evidence>
<dbReference type="EMBL" id="LUKN01001669">
    <property type="protein sequence ID" value="OAR00492.1"/>
    <property type="molecule type" value="Genomic_DNA"/>
</dbReference>
<dbReference type="OrthoDB" id="3225429at2759"/>
<dbReference type="OMA" id="HKSGLAC"/>
<name>A0A179IF20_CORDF</name>
<evidence type="ECO:0000256" key="2">
    <source>
        <dbReference type="ARBA" id="ARBA00023157"/>
    </source>
</evidence>
<dbReference type="AlphaFoldDB" id="A0A179IF20"/>
<dbReference type="GO" id="GO:0052689">
    <property type="term" value="F:carboxylic ester hydrolase activity"/>
    <property type="evidence" value="ECO:0007669"/>
    <property type="project" value="UniProtKB-ARBA"/>
</dbReference>
<proteinExistence type="predicted"/>
<keyword evidence="5" id="KW-1185">Reference proteome</keyword>
<feature type="chain" id="PRO_5008104472" description="Cutinase" evidence="3">
    <location>
        <begin position="17"/>
        <end position="248"/>
    </location>
</feature>
<evidence type="ECO:0000313" key="5">
    <source>
        <dbReference type="Proteomes" id="UP000243081"/>
    </source>
</evidence>
<accession>A0A179IF20</accession>
<dbReference type="Proteomes" id="UP000243081">
    <property type="component" value="Unassembled WGS sequence"/>
</dbReference>
<dbReference type="Gene3D" id="3.40.50.1820">
    <property type="entry name" value="alpha/beta hydrolase"/>
    <property type="match status" value="1"/>
</dbReference>
<dbReference type="SUPFAM" id="SSF53474">
    <property type="entry name" value="alpha/beta-Hydrolases"/>
    <property type="match status" value="1"/>
</dbReference>
<dbReference type="PANTHER" id="PTHR33630:SF9">
    <property type="entry name" value="CUTINASE 4"/>
    <property type="match status" value="1"/>
</dbReference>
<evidence type="ECO:0000256" key="3">
    <source>
        <dbReference type="SAM" id="SignalP"/>
    </source>
</evidence>
<dbReference type="PANTHER" id="PTHR33630">
    <property type="entry name" value="CUTINASE RV1984C-RELATED-RELATED"/>
    <property type="match status" value="1"/>
</dbReference>
<feature type="signal peptide" evidence="3">
    <location>
        <begin position="1"/>
        <end position="16"/>
    </location>
</feature>
<protein>
    <recommendedName>
        <fullName evidence="6">Cutinase</fullName>
    </recommendedName>
</protein>
<evidence type="ECO:0000256" key="1">
    <source>
        <dbReference type="ARBA" id="ARBA00022801"/>
    </source>
</evidence>
<dbReference type="InterPro" id="IPR029058">
    <property type="entry name" value="AB_hydrolase_fold"/>
</dbReference>
<dbReference type="SMART" id="SM01110">
    <property type="entry name" value="Cutinase"/>
    <property type="match status" value="1"/>
</dbReference>
<comment type="caution">
    <text evidence="4">The sequence shown here is derived from an EMBL/GenBank/DDBJ whole genome shotgun (WGS) entry which is preliminary data.</text>
</comment>
<evidence type="ECO:0000313" key="4">
    <source>
        <dbReference type="EMBL" id="OAR00492.1"/>
    </source>
</evidence>